<comment type="caution">
    <text evidence="1">The sequence shown here is derived from an EMBL/GenBank/DDBJ whole genome shotgun (WGS) entry which is preliminary data.</text>
</comment>
<dbReference type="EMBL" id="JARH01000682">
    <property type="protein sequence ID" value="EXF77759.1"/>
    <property type="molecule type" value="Genomic_DNA"/>
</dbReference>
<keyword evidence="2" id="KW-1185">Reference proteome</keyword>
<dbReference type="AlphaFoldDB" id="A0A010RIU2"/>
<dbReference type="eggNOG" id="ENOG502T3G9">
    <property type="taxonomic scope" value="Eukaryota"/>
</dbReference>
<accession>A0A010RIU2</accession>
<dbReference type="KEGG" id="cfj:CFIO01_03080"/>
<dbReference type="OrthoDB" id="4793776at2759"/>
<organism evidence="1 2">
    <name type="scientific">Colletotrichum fioriniae PJ7</name>
    <dbReference type="NCBI Taxonomy" id="1445577"/>
    <lineage>
        <taxon>Eukaryota</taxon>
        <taxon>Fungi</taxon>
        <taxon>Dikarya</taxon>
        <taxon>Ascomycota</taxon>
        <taxon>Pezizomycotina</taxon>
        <taxon>Sordariomycetes</taxon>
        <taxon>Hypocreomycetidae</taxon>
        <taxon>Glomerellales</taxon>
        <taxon>Glomerellaceae</taxon>
        <taxon>Colletotrichum</taxon>
        <taxon>Colletotrichum acutatum species complex</taxon>
    </lineage>
</organism>
<dbReference type="HOGENOM" id="CLU_1234921_0_0_1"/>
<evidence type="ECO:0000313" key="1">
    <source>
        <dbReference type="EMBL" id="EXF77759.1"/>
    </source>
</evidence>
<reference evidence="1 2" key="1">
    <citation type="submission" date="2014-02" db="EMBL/GenBank/DDBJ databases">
        <title>The genome sequence of Colletotrichum fioriniae PJ7.</title>
        <authorList>
            <person name="Baroncelli R."/>
            <person name="Thon M.R."/>
        </authorList>
    </citation>
    <scope>NUCLEOTIDE SEQUENCE [LARGE SCALE GENOMIC DNA]</scope>
    <source>
        <strain evidence="1 2">PJ7</strain>
    </source>
</reference>
<sequence>MQYYSELETKGAMIAIVGLGQLSDSEQRMCDDLLQALIPRNYPIDPDTLDNVRHEFWNRIFAKDWTTNKENKAPGQLPKRTNDEASLTIGTLNQDVPKNGSVPGYRRAGQSVLLKVSMKVGDRWEDVDASFFWVDQQGHRGSELSNASIDIEGDLTLEEASVEVAMHYDTNEKERVGGWNWDKVVYWGRLRLLNLALQLRVTNTEDTSELKQVRLVEEHWLEKEELRKNFLVHEQLLRGD</sequence>
<proteinExistence type="predicted"/>
<evidence type="ECO:0000313" key="2">
    <source>
        <dbReference type="Proteomes" id="UP000020467"/>
    </source>
</evidence>
<gene>
    <name evidence="1" type="ORF">CFIO01_03080</name>
</gene>
<protein>
    <submittedName>
        <fullName evidence="1">Uncharacterized protein</fullName>
    </submittedName>
</protein>
<name>A0A010RIU2_9PEZI</name>
<dbReference type="Proteomes" id="UP000020467">
    <property type="component" value="Unassembled WGS sequence"/>
</dbReference>